<proteinExistence type="predicted"/>
<accession>A0AC35ETG4</accession>
<protein>
    <submittedName>
        <fullName evidence="2">NADAR domain-containing protein</fullName>
    </submittedName>
</protein>
<organism evidence="1 2">
    <name type="scientific">Panagrolaimus sp. PS1159</name>
    <dbReference type="NCBI Taxonomy" id="55785"/>
    <lineage>
        <taxon>Eukaryota</taxon>
        <taxon>Metazoa</taxon>
        <taxon>Ecdysozoa</taxon>
        <taxon>Nematoda</taxon>
        <taxon>Chromadorea</taxon>
        <taxon>Rhabditida</taxon>
        <taxon>Tylenchina</taxon>
        <taxon>Panagrolaimomorpha</taxon>
        <taxon>Panagrolaimoidea</taxon>
        <taxon>Panagrolaimidae</taxon>
        <taxon>Panagrolaimus</taxon>
    </lineage>
</organism>
<evidence type="ECO:0000313" key="2">
    <source>
        <dbReference type="WBParaSite" id="PS1159_v2.g10573.t3"/>
    </source>
</evidence>
<dbReference type="Proteomes" id="UP000887580">
    <property type="component" value="Unplaced"/>
</dbReference>
<dbReference type="WBParaSite" id="PS1159_v2.g10573.t3">
    <property type="protein sequence ID" value="PS1159_v2.g10573.t3"/>
    <property type="gene ID" value="PS1159_v2.g10573"/>
</dbReference>
<reference evidence="2" key="1">
    <citation type="submission" date="2022-11" db="UniProtKB">
        <authorList>
            <consortium name="WormBaseParasite"/>
        </authorList>
    </citation>
    <scope>IDENTIFICATION</scope>
</reference>
<evidence type="ECO:0000313" key="1">
    <source>
        <dbReference type="Proteomes" id="UP000887580"/>
    </source>
</evidence>
<sequence length="1039" mass="119763">MSETVLKMILKFNEMGLISSLNYLQSTESIVMNPPPEKEELDAAKVVLVGDEDDILHAGYPFTLKQEGKRFPSVLHYVYAKVLQHFSLQEEHVFDILSTPILEVVAKAYKMLEEKLNPGTNLSQFSAIIRQTMQYYLMQGLRIRSEQDENFRTNLCSTKDALLIVCDEKDSELGVGMSDKTFYEFWSANGYKMQDLSDWMLKEYQRPKSVGQNILGCMLMLRRHELREAERFKCLKNPEFSFEGLSTVDENPMTVTANCQILSLSGVLRPLSNYYRSIFDVKEISYRSVEHYAYERLFESLKIDEIYVQQLRSVPYPVDVAAVGIRILESLEAEKPDWRHKMAKLDRYRQTAMKHKISKNGDLRQLLLNTGNAFLVETNPYGDDVWTVNTDEYELQHLLTKPGIDISYLVEIMCRRKDPSPTLKHLGQNKTGILLMELRQKYANASFIPYPFIAPPDMNIQRLGLSNNIICFTPESIFHPFYPVPIIVTKDLTVPSPIHYVILYSCRFLGLKPALEEDLLSLSDGYEAWSRFNCFLQTETNVPFDKLKAYFMSERQKLIKISLALMFTQHPAVLRVLLETEDALLIYCARFSTIEAELCSGLRERDFRRVFQESQSDMREVRVFQESQSDMRELVEFFLKPQAYRPPYIGGNRLGLIIMELRRQFVLGGCYPSAYQILPMQIEGKLGTDSPTENYVCDKQFKAIKKINFTSTWADPLILAFKDSEGYRKPARGYPTFLRDDENASEALGNDFIKDKQNLINSFKGTGPGLAYSAALLVTKRLNELLLGAERKAIDIKHGIDCTLSCNNDPKEDKPKESLPPPPQIQPAAQQTIQPQQMPSLPSLPPPQLPQFAMNLNPQAFNLPPPSQLQHLQSQIPQFSQQQQRPLQPQQQQQRFYDRSNQPPQNNQQQNFYPQQQRNDFRGNNNDRFGGVGNVGQNNANNNFRDRRERDDRNMRNRTFNNSPSRNNTRNYNNYRGPAHLQQQHENGNRNFSPARDQQQQQQYPERAPPPSPPKAKKPKRVVDESELSEGEIVDSDED</sequence>
<name>A0AC35ETG4_9BILA</name>